<feature type="region of interest" description="Disordered" evidence="1">
    <location>
        <begin position="1"/>
        <end position="22"/>
    </location>
</feature>
<name>A0AAP8LSM1_GARVA</name>
<evidence type="ECO:0000259" key="3">
    <source>
        <dbReference type="Pfam" id="PF13399"/>
    </source>
</evidence>
<sequence>MARNNQNVSYTPDAFDEPPEGPVGVHRGNPAWYAVILPYFVALIIAAVVGVLVWAIASGEISHLPLSWNHQQQSSQSTSPAKPSENKKSAKSDEDKSSEDEDDDDDNNKSEENKSDKKDADDSKDNSANDSKAQTSLDKSVAVKVLNATKISGHAAAGADKLKQAGYANVTAGNPTGKVPSESVVWYKDDSQKAAAEDIAKTLGISAVENEKEIVSPIVVVLCK</sequence>
<protein>
    <submittedName>
        <fullName evidence="4">Transcription initiation factor IIF</fullName>
    </submittedName>
</protein>
<feature type="compositionally biased region" description="Polar residues" evidence="1">
    <location>
        <begin position="1"/>
        <end position="10"/>
    </location>
</feature>
<keyword evidence="2" id="KW-1133">Transmembrane helix</keyword>
<evidence type="ECO:0000256" key="2">
    <source>
        <dbReference type="SAM" id="Phobius"/>
    </source>
</evidence>
<dbReference type="AlphaFoldDB" id="A0AAP8LSM1"/>
<feature type="domain" description="LytR/CpsA/Psr regulator C-terminal" evidence="3">
    <location>
        <begin position="140"/>
        <end position="222"/>
    </location>
</feature>
<feature type="transmembrane region" description="Helical" evidence="2">
    <location>
        <begin position="31"/>
        <end position="57"/>
    </location>
</feature>
<evidence type="ECO:0000313" key="5">
    <source>
        <dbReference type="Proteomes" id="UP000234905"/>
    </source>
</evidence>
<reference evidence="4 5" key="1">
    <citation type="submission" date="2017-12" db="EMBL/GenBank/DDBJ databases">
        <title>Phylogenetic diversity of female urinary microbiome.</title>
        <authorList>
            <person name="Thomas-White K."/>
            <person name="Wolfe A.J."/>
        </authorList>
    </citation>
    <scope>NUCLEOTIDE SEQUENCE [LARGE SCALE GENOMIC DNA]</scope>
    <source>
        <strain evidence="4 5">UMB0682</strain>
    </source>
</reference>
<keyword evidence="2" id="KW-0472">Membrane</keyword>
<keyword evidence="2" id="KW-0812">Transmembrane</keyword>
<feature type="compositionally biased region" description="Polar residues" evidence="1">
    <location>
        <begin position="72"/>
        <end position="81"/>
    </location>
</feature>
<dbReference type="Proteomes" id="UP000234905">
    <property type="component" value="Unassembled WGS sequence"/>
</dbReference>
<organism evidence="4 5">
    <name type="scientific">Gardnerella vaginalis</name>
    <dbReference type="NCBI Taxonomy" id="2702"/>
    <lineage>
        <taxon>Bacteria</taxon>
        <taxon>Bacillati</taxon>
        <taxon>Actinomycetota</taxon>
        <taxon>Actinomycetes</taxon>
        <taxon>Bifidobacteriales</taxon>
        <taxon>Bifidobacteriaceae</taxon>
        <taxon>Gardnerella</taxon>
    </lineage>
</organism>
<accession>A0AAP8LSM1</accession>
<dbReference type="Gene3D" id="3.30.70.2390">
    <property type="match status" value="1"/>
</dbReference>
<comment type="caution">
    <text evidence="4">The sequence shown here is derived from an EMBL/GenBank/DDBJ whole genome shotgun (WGS) entry which is preliminary data.</text>
</comment>
<evidence type="ECO:0000256" key="1">
    <source>
        <dbReference type="SAM" id="MobiDB-lite"/>
    </source>
</evidence>
<dbReference type="Pfam" id="PF13399">
    <property type="entry name" value="LytR_C"/>
    <property type="match status" value="1"/>
</dbReference>
<gene>
    <name evidence="4" type="ORF">CYJ61_02370</name>
</gene>
<feature type="compositionally biased region" description="Basic and acidic residues" evidence="1">
    <location>
        <begin position="84"/>
        <end position="95"/>
    </location>
</feature>
<evidence type="ECO:0000313" key="4">
    <source>
        <dbReference type="EMBL" id="PKZ60249.1"/>
    </source>
</evidence>
<feature type="region of interest" description="Disordered" evidence="1">
    <location>
        <begin position="72"/>
        <end position="136"/>
    </location>
</feature>
<feature type="compositionally biased region" description="Acidic residues" evidence="1">
    <location>
        <begin position="96"/>
        <end position="106"/>
    </location>
</feature>
<dbReference type="EMBL" id="PKJN01000001">
    <property type="protein sequence ID" value="PKZ60249.1"/>
    <property type="molecule type" value="Genomic_DNA"/>
</dbReference>
<dbReference type="InterPro" id="IPR027381">
    <property type="entry name" value="LytR/CpsA/Psr_C"/>
</dbReference>
<proteinExistence type="predicted"/>
<feature type="compositionally biased region" description="Basic and acidic residues" evidence="1">
    <location>
        <begin position="107"/>
        <end position="127"/>
    </location>
</feature>